<gene>
    <name evidence="9" type="primary">trpA</name>
    <name evidence="11" type="ORF">SAMN04488054_11014</name>
</gene>
<dbReference type="PANTHER" id="PTHR43406">
    <property type="entry name" value="TRYPTOPHAN SYNTHASE, ALPHA CHAIN"/>
    <property type="match status" value="1"/>
</dbReference>
<dbReference type="HAMAP" id="MF_00131">
    <property type="entry name" value="Trp_synth_alpha"/>
    <property type="match status" value="1"/>
</dbReference>
<dbReference type="SUPFAM" id="SSF51366">
    <property type="entry name" value="Ribulose-phoshate binding barrel"/>
    <property type="match status" value="1"/>
</dbReference>
<dbReference type="PROSITE" id="PS00167">
    <property type="entry name" value="TRP_SYNTHASE_ALPHA"/>
    <property type="match status" value="1"/>
</dbReference>
<keyword evidence="12" id="KW-1185">Reference proteome</keyword>
<evidence type="ECO:0000256" key="2">
    <source>
        <dbReference type="ARBA" id="ARBA00004733"/>
    </source>
</evidence>
<dbReference type="InterPro" id="IPR013785">
    <property type="entry name" value="Aldolase_TIM"/>
</dbReference>
<dbReference type="InterPro" id="IPR018204">
    <property type="entry name" value="Trp_synthase_alpha_AS"/>
</dbReference>
<keyword evidence="4 9" id="KW-0028">Amino-acid biosynthesis</keyword>
<feature type="active site" description="Proton acceptor" evidence="9">
    <location>
        <position position="59"/>
    </location>
</feature>
<evidence type="ECO:0000313" key="12">
    <source>
        <dbReference type="Proteomes" id="UP000199668"/>
    </source>
</evidence>
<evidence type="ECO:0000256" key="7">
    <source>
        <dbReference type="ARBA" id="ARBA00023239"/>
    </source>
</evidence>
<comment type="pathway">
    <text evidence="2 9">Amino-acid biosynthesis; L-tryptophan biosynthesis; L-tryptophan from chorismate: step 5/5.</text>
</comment>
<dbReference type="EC" id="4.2.1.20" evidence="9"/>
<evidence type="ECO:0000256" key="9">
    <source>
        <dbReference type="HAMAP-Rule" id="MF_00131"/>
    </source>
</evidence>
<dbReference type="CDD" id="cd04724">
    <property type="entry name" value="Tryptophan_synthase_alpha"/>
    <property type="match status" value="1"/>
</dbReference>
<keyword evidence="5 9" id="KW-0822">Tryptophan biosynthesis</keyword>
<dbReference type="Proteomes" id="UP000199668">
    <property type="component" value="Unassembled WGS sequence"/>
</dbReference>
<keyword evidence="6 9" id="KW-0057">Aromatic amino acid biosynthesis</keyword>
<name>A0A1I4M399_9BACI</name>
<dbReference type="UniPathway" id="UPA00035">
    <property type="reaction ID" value="UER00044"/>
</dbReference>
<proteinExistence type="inferred from homology"/>
<dbReference type="EMBL" id="FOTY01000010">
    <property type="protein sequence ID" value="SFL97712.1"/>
    <property type="molecule type" value="Genomic_DNA"/>
</dbReference>
<evidence type="ECO:0000256" key="10">
    <source>
        <dbReference type="RuleBase" id="RU003662"/>
    </source>
</evidence>
<evidence type="ECO:0000313" key="11">
    <source>
        <dbReference type="EMBL" id="SFL97712.1"/>
    </source>
</evidence>
<comment type="subunit">
    <text evidence="3 9">Tetramer of two alpha and two beta chains.</text>
</comment>
<organism evidence="11 12">
    <name type="scientific">Salibacterium qingdaonense</name>
    <dbReference type="NCBI Taxonomy" id="266892"/>
    <lineage>
        <taxon>Bacteria</taxon>
        <taxon>Bacillati</taxon>
        <taxon>Bacillota</taxon>
        <taxon>Bacilli</taxon>
        <taxon>Bacillales</taxon>
        <taxon>Bacillaceae</taxon>
    </lineage>
</organism>
<feature type="active site" description="Proton acceptor" evidence="9">
    <location>
        <position position="48"/>
    </location>
</feature>
<sequence>MEGTMVQKAAEQAEYPLFIPFIMAGDPDPETTIDLALKLEEAGAHILELGIPYSDPLADGPLLQRSASRALQNEMSLRRAVELIPFMRQRGLTIPVIAFTYYNPVLQMGEKYFFDQLKENGGDGVLIPDLPYEESRDIHNMAAARGLVNITLVAPTSGGRIEKLAGEAEGFLYCVSSLGVTGTRDSFPPEAYSFIEKVKKNSSVPVAAGFGISTPAQVKSLDGVCDGVIVGSAIMKKVEENLERFKNPEEKSNALDAVKSFVSSLISS</sequence>
<dbReference type="Pfam" id="PF00290">
    <property type="entry name" value="Trp_syntA"/>
    <property type="match status" value="1"/>
</dbReference>
<comment type="catalytic activity">
    <reaction evidence="8 9">
        <text>(1S,2R)-1-C-(indol-3-yl)glycerol 3-phosphate + L-serine = D-glyceraldehyde 3-phosphate + L-tryptophan + H2O</text>
        <dbReference type="Rhea" id="RHEA:10532"/>
        <dbReference type="ChEBI" id="CHEBI:15377"/>
        <dbReference type="ChEBI" id="CHEBI:33384"/>
        <dbReference type="ChEBI" id="CHEBI:57912"/>
        <dbReference type="ChEBI" id="CHEBI:58866"/>
        <dbReference type="ChEBI" id="CHEBI:59776"/>
        <dbReference type="EC" id="4.2.1.20"/>
    </reaction>
</comment>
<dbReference type="AlphaFoldDB" id="A0A1I4M399"/>
<evidence type="ECO:0000256" key="1">
    <source>
        <dbReference type="ARBA" id="ARBA00003365"/>
    </source>
</evidence>
<evidence type="ECO:0000256" key="6">
    <source>
        <dbReference type="ARBA" id="ARBA00023141"/>
    </source>
</evidence>
<dbReference type="NCBIfam" id="TIGR00262">
    <property type="entry name" value="trpA"/>
    <property type="match status" value="1"/>
</dbReference>
<dbReference type="GO" id="GO:0005829">
    <property type="term" value="C:cytosol"/>
    <property type="evidence" value="ECO:0007669"/>
    <property type="project" value="TreeGrafter"/>
</dbReference>
<dbReference type="InterPro" id="IPR002028">
    <property type="entry name" value="Trp_synthase_suA"/>
</dbReference>
<comment type="function">
    <text evidence="1 9">The alpha subunit is responsible for the aldol cleavage of indoleglycerol phosphate to indole and glyceraldehyde 3-phosphate.</text>
</comment>
<evidence type="ECO:0000256" key="3">
    <source>
        <dbReference type="ARBA" id="ARBA00011270"/>
    </source>
</evidence>
<accession>A0A1I4M399</accession>
<protein>
    <recommendedName>
        <fullName evidence="9">Tryptophan synthase alpha chain</fullName>
        <ecNumber evidence="9">4.2.1.20</ecNumber>
    </recommendedName>
</protein>
<dbReference type="STRING" id="266892.SAMN04488054_11014"/>
<reference evidence="11 12" key="1">
    <citation type="submission" date="2016-10" db="EMBL/GenBank/DDBJ databases">
        <authorList>
            <person name="de Groot N.N."/>
        </authorList>
    </citation>
    <scope>NUCLEOTIDE SEQUENCE [LARGE SCALE GENOMIC DNA]</scope>
    <source>
        <strain evidence="11 12">CGMCC 1.6134</strain>
    </source>
</reference>
<dbReference type="InterPro" id="IPR011060">
    <property type="entry name" value="RibuloseP-bd_barrel"/>
</dbReference>
<dbReference type="PANTHER" id="PTHR43406:SF1">
    <property type="entry name" value="TRYPTOPHAN SYNTHASE ALPHA CHAIN, CHLOROPLASTIC"/>
    <property type="match status" value="1"/>
</dbReference>
<comment type="similarity">
    <text evidence="9 10">Belongs to the TrpA family.</text>
</comment>
<keyword evidence="7 9" id="KW-0456">Lyase</keyword>
<evidence type="ECO:0000256" key="5">
    <source>
        <dbReference type="ARBA" id="ARBA00022822"/>
    </source>
</evidence>
<evidence type="ECO:0000256" key="4">
    <source>
        <dbReference type="ARBA" id="ARBA00022605"/>
    </source>
</evidence>
<dbReference type="FunFam" id="3.20.20.70:FF:000037">
    <property type="entry name" value="Tryptophan synthase alpha chain"/>
    <property type="match status" value="1"/>
</dbReference>
<dbReference type="Gene3D" id="3.20.20.70">
    <property type="entry name" value="Aldolase class I"/>
    <property type="match status" value="1"/>
</dbReference>
<dbReference type="GO" id="GO:0004834">
    <property type="term" value="F:tryptophan synthase activity"/>
    <property type="evidence" value="ECO:0007669"/>
    <property type="project" value="UniProtKB-UniRule"/>
</dbReference>
<evidence type="ECO:0000256" key="8">
    <source>
        <dbReference type="ARBA" id="ARBA00049047"/>
    </source>
</evidence>